<organism evidence="5 6">
    <name type="scientific">Pseudonocardia kongjuensis</name>
    <dbReference type="NCBI Taxonomy" id="102227"/>
    <lineage>
        <taxon>Bacteria</taxon>
        <taxon>Bacillati</taxon>
        <taxon>Actinomycetota</taxon>
        <taxon>Actinomycetes</taxon>
        <taxon>Pseudonocardiales</taxon>
        <taxon>Pseudonocardiaceae</taxon>
        <taxon>Pseudonocardia</taxon>
    </lineage>
</organism>
<dbReference type="Pfam" id="PF13404">
    <property type="entry name" value="HTH_AsnC-type"/>
    <property type="match status" value="1"/>
</dbReference>
<evidence type="ECO:0000313" key="6">
    <source>
        <dbReference type="Proteomes" id="UP001501414"/>
    </source>
</evidence>
<dbReference type="InterPro" id="IPR019888">
    <property type="entry name" value="Tscrpt_reg_AsnC-like"/>
</dbReference>
<name>A0ABP4IAF0_9PSEU</name>
<dbReference type="PROSITE" id="PS50956">
    <property type="entry name" value="HTH_ASNC_2"/>
    <property type="match status" value="1"/>
</dbReference>
<dbReference type="InterPro" id="IPR000485">
    <property type="entry name" value="AsnC-type_HTH_dom"/>
</dbReference>
<proteinExistence type="predicted"/>
<dbReference type="InterPro" id="IPR036390">
    <property type="entry name" value="WH_DNA-bd_sf"/>
</dbReference>
<evidence type="ECO:0000259" key="4">
    <source>
        <dbReference type="PROSITE" id="PS50956"/>
    </source>
</evidence>
<dbReference type="EMBL" id="BAAAJK010000001">
    <property type="protein sequence ID" value="GAA1380638.1"/>
    <property type="molecule type" value="Genomic_DNA"/>
</dbReference>
<evidence type="ECO:0000256" key="2">
    <source>
        <dbReference type="ARBA" id="ARBA00023125"/>
    </source>
</evidence>
<dbReference type="PRINTS" id="PR00033">
    <property type="entry name" value="HTHASNC"/>
</dbReference>
<dbReference type="InterPro" id="IPR036388">
    <property type="entry name" value="WH-like_DNA-bd_sf"/>
</dbReference>
<evidence type="ECO:0000256" key="3">
    <source>
        <dbReference type="ARBA" id="ARBA00023163"/>
    </source>
</evidence>
<dbReference type="SUPFAM" id="SSF46785">
    <property type="entry name" value="Winged helix' DNA-binding domain"/>
    <property type="match status" value="1"/>
</dbReference>
<evidence type="ECO:0000313" key="5">
    <source>
        <dbReference type="EMBL" id="GAA1380638.1"/>
    </source>
</evidence>
<accession>A0ABP4IAF0</accession>
<feature type="domain" description="HTH asnC-type" evidence="4">
    <location>
        <begin position="6"/>
        <end position="66"/>
    </location>
</feature>
<reference evidence="6" key="1">
    <citation type="journal article" date="2019" name="Int. J. Syst. Evol. Microbiol.">
        <title>The Global Catalogue of Microorganisms (GCM) 10K type strain sequencing project: providing services to taxonomists for standard genome sequencing and annotation.</title>
        <authorList>
            <consortium name="The Broad Institute Genomics Platform"/>
            <consortium name="The Broad Institute Genome Sequencing Center for Infectious Disease"/>
            <person name="Wu L."/>
            <person name="Ma J."/>
        </authorList>
    </citation>
    <scope>NUCLEOTIDE SEQUENCE [LARGE SCALE GENOMIC DNA]</scope>
    <source>
        <strain evidence="6">JCM 11896</strain>
    </source>
</reference>
<keyword evidence="2" id="KW-0238">DNA-binding</keyword>
<dbReference type="RefSeq" id="WP_344017952.1">
    <property type="nucleotide sequence ID" value="NZ_BAAAJK010000001.1"/>
</dbReference>
<dbReference type="SMART" id="SM00344">
    <property type="entry name" value="HTH_ASNC"/>
    <property type="match status" value="1"/>
</dbReference>
<dbReference type="Gene3D" id="1.10.10.10">
    <property type="entry name" value="Winged helix-like DNA-binding domain superfamily/Winged helix DNA-binding domain"/>
    <property type="match status" value="2"/>
</dbReference>
<gene>
    <name evidence="5" type="ORF">GCM10009613_05300</name>
</gene>
<protein>
    <recommendedName>
        <fullName evidence="4">HTH asnC-type domain-containing protein</fullName>
    </recommendedName>
</protein>
<dbReference type="Proteomes" id="UP001501414">
    <property type="component" value="Unassembled WGS sequence"/>
</dbReference>
<comment type="caution">
    <text evidence="5">The sequence shown here is derived from an EMBL/GenBank/DDBJ whole genome shotgun (WGS) entry which is preliminary data.</text>
</comment>
<keyword evidence="1" id="KW-0805">Transcription regulation</keyword>
<sequence>MNRYAMDDIDEAIVGLLREDGRMTFTRIGDTVGLSTDAVRVRVNRMTSDGVLRVMGLVSPEALGYHTVGSLLLGVRGRLQPVIRTLTEHPNVSFLAQLIGDRNLFCGLVARNDTELATVVDDLVVQHGTIQDAELVRTLDVVKWFDLPGARTPRPAPDPASLDEIDTALLHRLVENPRASYRELEASLDQPYWIVRAKTKRLFHEDHIRATATVDRVSTIPDIQALLRLKMRGDVGSGLDRIAAIPQVRLLVLNAGSEWLVSGEVICTDGYELANLLEELLSIPSVVDVRNFVYSHVHRLSTPFRYGINLRRNVQGERVRSTM</sequence>
<dbReference type="PANTHER" id="PTHR30154:SF34">
    <property type="entry name" value="TRANSCRIPTIONAL REGULATOR AZLB"/>
    <property type="match status" value="1"/>
</dbReference>
<keyword evidence="6" id="KW-1185">Reference proteome</keyword>
<evidence type="ECO:0000256" key="1">
    <source>
        <dbReference type="ARBA" id="ARBA00023015"/>
    </source>
</evidence>
<keyword evidence="3" id="KW-0804">Transcription</keyword>
<dbReference type="PANTHER" id="PTHR30154">
    <property type="entry name" value="LEUCINE-RESPONSIVE REGULATORY PROTEIN"/>
    <property type="match status" value="1"/>
</dbReference>